<comment type="caution">
    <text evidence="3">The sequence shown here is derived from an EMBL/GenBank/DDBJ whole genome shotgun (WGS) entry which is preliminary data.</text>
</comment>
<dbReference type="NCBIfam" id="NF038134">
    <property type="entry name" value="choice_anch_M"/>
    <property type="match status" value="1"/>
</dbReference>
<feature type="transmembrane region" description="Helical" evidence="2">
    <location>
        <begin position="295"/>
        <end position="317"/>
    </location>
</feature>
<keyword evidence="4" id="KW-1185">Reference proteome</keyword>
<sequence length="337" mass="33837">MNGVPASSSAAEAAAGDVLDERIVIDGGHVDAIAPRLVNDEFRTLFKDSRTSDVVWREPTSVIMHLTSKGKETIPDPAGGLSFIGSPGDVYYSIPQTQNPEVLWAGWSTEAFQSTDIKGDFKLSLDKVEGPGSLLVFGWSPFGEPLMRFDSRDGLPDAYKVPARTHEHANWVFTKEGVYRMTFTFEARLASGEDVSDSRVFTMAVGDVDPSGVSLPGEDGDTGGQTGGGQDGGGGQTAGGGSGDGQTGGGGGEGAAGAQDGGGDAGGSGGAQVGGGTTGGGTSPNGGLANTGAGVAIPLGVGGAILFTAGAGTAVSLHRRKRQNASAAEATPGSFLT</sequence>
<evidence type="ECO:0000256" key="2">
    <source>
        <dbReference type="SAM" id="Phobius"/>
    </source>
</evidence>
<evidence type="ECO:0000256" key="1">
    <source>
        <dbReference type="SAM" id="MobiDB-lite"/>
    </source>
</evidence>
<evidence type="ECO:0000313" key="3">
    <source>
        <dbReference type="EMBL" id="MCQ8835773.1"/>
    </source>
</evidence>
<keyword evidence="2" id="KW-1133">Transmembrane helix</keyword>
<dbReference type="RefSeq" id="WP_257635887.1">
    <property type="nucleotide sequence ID" value="NZ_JANIIC010000092.1"/>
</dbReference>
<reference evidence="3" key="1">
    <citation type="submission" date="2022-06" db="EMBL/GenBank/DDBJ databases">
        <title>WGS of actinobacteria.</title>
        <authorList>
            <person name="Thawai C."/>
        </authorList>
    </citation>
    <scope>NUCLEOTIDE SEQUENCE</scope>
    <source>
        <strain evidence="3">DSM 42010</strain>
    </source>
</reference>
<feature type="compositionally biased region" description="Gly residues" evidence="1">
    <location>
        <begin position="222"/>
        <end position="284"/>
    </location>
</feature>
<evidence type="ECO:0000313" key="4">
    <source>
        <dbReference type="Proteomes" id="UP001142400"/>
    </source>
</evidence>
<dbReference type="AlphaFoldDB" id="A0A9X2M5G5"/>
<dbReference type="EMBL" id="JANIIC010000092">
    <property type="protein sequence ID" value="MCQ8835773.1"/>
    <property type="molecule type" value="Genomic_DNA"/>
</dbReference>
<dbReference type="NCBIfam" id="TIGR03769">
    <property type="entry name" value="P_ac_wall_RPT"/>
    <property type="match status" value="1"/>
</dbReference>
<dbReference type="Proteomes" id="UP001142400">
    <property type="component" value="Unassembled WGS sequence"/>
</dbReference>
<keyword evidence="2" id="KW-0472">Membrane</keyword>
<organism evidence="3 4">
    <name type="scientific">Streptomyces malaysiensis subsp. samsunensis</name>
    <dbReference type="NCBI Taxonomy" id="459658"/>
    <lineage>
        <taxon>Bacteria</taxon>
        <taxon>Bacillati</taxon>
        <taxon>Actinomycetota</taxon>
        <taxon>Actinomycetes</taxon>
        <taxon>Kitasatosporales</taxon>
        <taxon>Streptomycetaceae</taxon>
        <taxon>Streptomyces</taxon>
        <taxon>Streptomyces violaceusniger group</taxon>
    </lineage>
</organism>
<protein>
    <submittedName>
        <fullName evidence="3">Choice-of-anchor M domain-containing protein</fullName>
    </submittedName>
</protein>
<keyword evidence="2" id="KW-0812">Transmembrane</keyword>
<name>A0A9X2M5G5_STRMQ</name>
<gene>
    <name evidence="3" type="ORF">NQU54_43865</name>
</gene>
<feature type="region of interest" description="Disordered" evidence="1">
    <location>
        <begin position="207"/>
        <end position="285"/>
    </location>
</feature>
<proteinExistence type="predicted"/>
<dbReference type="InterPro" id="IPR022435">
    <property type="entry name" value="Surface-anchored_actinobac"/>
</dbReference>
<accession>A0A9X2M5G5</accession>